<dbReference type="RefSeq" id="XP_010767462.1">
    <property type="nucleotide sequence ID" value="XM_010769160.1"/>
</dbReference>
<dbReference type="KEGG" id="ncc:104943702"/>
<name>A0A6I9MSR7_9TELE</name>
<dbReference type="AlphaFoldDB" id="A0A6I9MSR7"/>
<sequence length="96" mass="10597">DQVDVHLLRCQQLRLYILKAGRALLSHQDKLRQILSQPAVLDIGPNPSEDPVVLSPDVGDLSPEGPLPPMILLQQLLSAATQPSPIKAIFDRQEME</sequence>
<evidence type="ECO:0000313" key="2">
    <source>
        <dbReference type="RefSeq" id="XP_010767462.1"/>
    </source>
</evidence>
<organism evidence="1 2">
    <name type="scientific">Notothenia coriiceps</name>
    <name type="common">black rockcod</name>
    <dbReference type="NCBI Taxonomy" id="8208"/>
    <lineage>
        <taxon>Eukaryota</taxon>
        <taxon>Metazoa</taxon>
        <taxon>Chordata</taxon>
        <taxon>Craniata</taxon>
        <taxon>Vertebrata</taxon>
        <taxon>Euteleostomi</taxon>
        <taxon>Actinopterygii</taxon>
        <taxon>Neopterygii</taxon>
        <taxon>Teleostei</taxon>
        <taxon>Neoteleostei</taxon>
        <taxon>Acanthomorphata</taxon>
        <taxon>Eupercaria</taxon>
        <taxon>Perciformes</taxon>
        <taxon>Notothenioidei</taxon>
        <taxon>Nototheniidae</taxon>
        <taxon>Notothenia</taxon>
    </lineage>
</organism>
<gene>
    <name evidence="2" type="primary">LOC104943702</name>
</gene>
<evidence type="ECO:0000313" key="1">
    <source>
        <dbReference type="Proteomes" id="UP000504611"/>
    </source>
</evidence>
<feature type="non-terminal residue" evidence="2">
    <location>
        <position position="1"/>
    </location>
</feature>
<dbReference type="GeneID" id="104943702"/>
<feature type="non-terminal residue" evidence="2">
    <location>
        <position position="96"/>
    </location>
</feature>
<reference evidence="2" key="1">
    <citation type="submission" date="2025-08" db="UniProtKB">
        <authorList>
            <consortium name="RefSeq"/>
        </authorList>
    </citation>
    <scope>IDENTIFICATION</scope>
    <source>
        <tissue evidence="2">Muscle</tissue>
    </source>
</reference>
<protein>
    <submittedName>
        <fullName evidence="2">HERC2-like protein 3</fullName>
    </submittedName>
</protein>
<accession>A0A6I9MSR7</accession>
<keyword evidence="1" id="KW-1185">Reference proteome</keyword>
<dbReference type="Proteomes" id="UP000504611">
    <property type="component" value="Unplaced"/>
</dbReference>
<dbReference type="OrthoDB" id="239701at2759"/>
<proteinExistence type="predicted"/>